<proteinExistence type="predicted"/>
<keyword evidence="5" id="KW-1185">Reference proteome</keyword>
<dbReference type="Proteomes" id="UP000582659">
    <property type="component" value="Unassembled WGS sequence"/>
</dbReference>
<name>A0A1I7S8F7_BURXY</name>
<dbReference type="WBParaSite" id="BXY_0930000.1">
    <property type="protein sequence ID" value="BXY_0930000.1"/>
    <property type="gene ID" value="BXY_0930000"/>
</dbReference>
<sequence>MPRSGHYCERLTLILILFNLLLNVSFAARKNSTIINWEQKTTARPKARSLNQLDTLISMCYRSVCKDWVDECHWFCEQIKGKNGYWRCMECLSNRGQHCFDCFEL</sequence>
<dbReference type="EMBL" id="CAJFDI010000005">
    <property type="protein sequence ID" value="CAD5230144.1"/>
    <property type="molecule type" value="Genomic_DNA"/>
</dbReference>
<dbReference type="AlphaFoldDB" id="A0A1I7S8F7"/>
<evidence type="ECO:0000313" key="4">
    <source>
        <dbReference type="Proteomes" id="UP000095284"/>
    </source>
</evidence>
<evidence type="ECO:0000313" key="2">
    <source>
        <dbReference type="EMBL" id="CAD5230144.1"/>
    </source>
</evidence>
<organism evidence="4 6">
    <name type="scientific">Bursaphelenchus xylophilus</name>
    <name type="common">Pinewood nematode worm</name>
    <name type="synonym">Aphelenchoides xylophilus</name>
    <dbReference type="NCBI Taxonomy" id="6326"/>
    <lineage>
        <taxon>Eukaryota</taxon>
        <taxon>Metazoa</taxon>
        <taxon>Ecdysozoa</taxon>
        <taxon>Nematoda</taxon>
        <taxon>Chromadorea</taxon>
        <taxon>Rhabditida</taxon>
        <taxon>Tylenchina</taxon>
        <taxon>Tylenchomorpha</taxon>
        <taxon>Aphelenchoidea</taxon>
        <taxon>Aphelenchoididae</taxon>
        <taxon>Bursaphelenchus</taxon>
    </lineage>
</organism>
<dbReference type="Proteomes" id="UP000659654">
    <property type="component" value="Unassembled WGS sequence"/>
</dbReference>
<accession>A0A1I7S8F7</accession>
<dbReference type="EMBL" id="CAJFCV020000005">
    <property type="protein sequence ID" value="CAG9121044.1"/>
    <property type="molecule type" value="Genomic_DNA"/>
</dbReference>
<feature type="chain" id="PRO_5035359863" evidence="1">
    <location>
        <begin position="28"/>
        <end position="105"/>
    </location>
</feature>
<reference evidence="6" key="1">
    <citation type="submission" date="2016-11" db="UniProtKB">
        <authorList>
            <consortium name="WormBaseParasite"/>
        </authorList>
    </citation>
    <scope>IDENTIFICATION</scope>
</reference>
<gene>
    <name evidence="2" type="ORF">BXYJ_LOCUS10840</name>
</gene>
<protein>
    <submittedName>
        <fullName evidence="2">(pine wood nematode) hypothetical protein</fullName>
    </submittedName>
</protein>
<evidence type="ECO:0000313" key="3">
    <source>
        <dbReference type="EMBL" id="CAG9121044.1"/>
    </source>
</evidence>
<evidence type="ECO:0000313" key="5">
    <source>
        <dbReference type="Proteomes" id="UP000659654"/>
    </source>
</evidence>
<reference evidence="3" key="2">
    <citation type="submission" date="2020-08" db="EMBL/GenBank/DDBJ databases">
        <authorList>
            <person name="Kikuchi T."/>
        </authorList>
    </citation>
    <scope>NUCLEOTIDE SEQUENCE</scope>
    <source>
        <strain evidence="2">Ka4C1</strain>
    </source>
</reference>
<dbReference type="OrthoDB" id="5848454at2759"/>
<keyword evidence="1" id="KW-0732">Signal</keyword>
<feature type="signal peptide" evidence="1">
    <location>
        <begin position="1"/>
        <end position="27"/>
    </location>
</feature>
<evidence type="ECO:0000313" key="6">
    <source>
        <dbReference type="WBParaSite" id="BXY_0930000.1"/>
    </source>
</evidence>
<dbReference type="Proteomes" id="UP000095284">
    <property type="component" value="Unplaced"/>
</dbReference>
<evidence type="ECO:0000256" key="1">
    <source>
        <dbReference type="SAM" id="SignalP"/>
    </source>
</evidence>